<dbReference type="GO" id="GO:0006888">
    <property type="term" value="P:endoplasmic reticulum to Golgi vesicle-mediated transport"/>
    <property type="evidence" value="ECO:0007669"/>
    <property type="project" value="TreeGrafter"/>
</dbReference>
<accession>M7PKM8</accession>
<dbReference type="OrthoDB" id="10266042at2759"/>
<dbReference type="eggNOG" id="KOG2635">
    <property type="taxonomic scope" value="Eukaryota"/>
</dbReference>
<dbReference type="PANTHER" id="PTHR10121:SF0">
    <property type="entry name" value="COATOMER SUBUNIT DELTA"/>
    <property type="match status" value="1"/>
</dbReference>
<dbReference type="GO" id="GO:0000139">
    <property type="term" value="C:Golgi membrane"/>
    <property type="evidence" value="ECO:0007669"/>
    <property type="project" value="UniProtKB-SubCell"/>
</dbReference>
<dbReference type="PANTHER" id="PTHR10121">
    <property type="entry name" value="COATOMER SUBUNIT DELTA"/>
    <property type="match status" value="1"/>
</dbReference>
<dbReference type="Gene3D" id="3.30.450.60">
    <property type="match status" value="1"/>
</dbReference>
<evidence type="ECO:0000256" key="9">
    <source>
        <dbReference type="ARBA" id="ARBA00023329"/>
    </source>
</evidence>
<dbReference type="GeneID" id="19894312"/>
<keyword evidence="3 10" id="KW-0813">Transport</keyword>
<dbReference type="GO" id="GO:0051645">
    <property type="term" value="P:Golgi localization"/>
    <property type="evidence" value="ECO:0007669"/>
    <property type="project" value="TreeGrafter"/>
</dbReference>
<comment type="function">
    <text evidence="10">The coatomer is a cytosolic protein complex that binds to dilysine motifs and reversibly associates with Golgi non-clathrin-coated vesicles, which further mediate biosynthetic protein transport from the ER, via the Golgi up to the trans Golgi network. Coatomer complex is required for budding from Golgi membranes, and is essential for the retrograde Golgi-to-ER transport of dilysine-tagged proteins.</text>
</comment>
<evidence type="ECO:0000256" key="4">
    <source>
        <dbReference type="ARBA" id="ARBA00022490"/>
    </source>
</evidence>
<name>M7PKM8_PNEMU</name>
<dbReference type="GO" id="GO:0015031">
    <property type="term" value="P:protein transport"/>
    <property type="evidence" value="ECO:0007669"/>
    <property type="project" value="UniProtKB-KW"/>
</dbReference>
<dbReference type="FunFam" id="3.30.450.60:FF:000003">
    <property type="entry name" value="Coatomer subunit delta"/>
    <property type="match status" value="1"/>
</dbReference>
<dbReference type="InterPro" id="IPR022775">
    <property type="entry name" value="AP_mu_sigma_su"/>
</dbReference>
<keyword evidence="7 10" id="KW-0333">Golgi apparatus</keyword>
<protein>
    <recommendedName>
        <fullName evidence="10">Coatomer subunit delta</fullName>
    </recommendedName>
</protein>
<dbReference type="Proteomes" id="UP000011958">
    <property type="component" value="Unassembled WGS sequence"/>
</dbReference>
<keyword evidence="5 10" id="KW-0931">ER-Golgi transport</keyword>
<evidence type="ECO:0000256" key="2">
    <source>
        <dbReference type="ARBA" id="ARBA00011775"/>
    </source>
</evidence>
<dbReference type="InterPro" id="IPR036168">
    <property type="entry name" value="AP2_Mu_C_sf"/>
</dbReference>
<evidence type="ECO:0000256" key="1">
    <source>
        <dbReference type="ARBA" id="ARBA00010516"/>
    </source>
</evidence>
<keyword evidence="15" id="KW-1185">Reference proteome</keyword>
<dbReference type="PROSITE" id="PS51072">
    <property type="entry name" value="MHD"/>
    <property type="match status" value="1"/>
</dbReference>
<dbReference type="VEuPathDB" id="FungiDB:PNEG_00614"/>
<dbReference type="HOGENOM" id="CLU_019988_3_0_1"/>
<comment type="subunit">
    <text evidence="2 10">Oligomeric complex that consists of at least the alpha, beta, beta', gamma, delta, epsilon and zeta subunits.</text>
</comment>
<evidence type="ECO:0000256" key="12">
    <source>
        <dbReference type="SAM" id="Coils"/>
    </source>
</evidence>
<evidence type="ECO:0000313" key="15">
    <source>
        <dbReference type="Proteomes" id="UP000011958"/>
    </source>
</evidence>
<dbReference type="CDD" id="cd09254">
    <property type="entry name" value="AP_delta-COPI_MHD"/>
    <property type="match status" value="1"/>
</dbReference>
<dbReference type="InterPro" id="IPR027059">
    <property type="entry name" value="Coatomer_dsu"/>
</dbReference>
<dbReference type="SUPFAM" id="SSF49447">
    <property type="entry name" value="Second domain of Mu2 adaptin subunit (ap50) of ap2 adaptor"/>
    <property type="match status" value="1"/>
</dbReference>
<dbReference type="GO" id="GO:0030126">
    <property type="term" value="C:COPI vesicle coat"/>
    <property type="evidence" value="ECO:0007669"/>
    <property type="project" value="UniProtKB-UniRule"/>
</dbReference>
<feature type="coiled-coil region" evidence="12">
    <location>
        <begin position="136"/>
        <end position="163"/>
    </location>
</feature>
<dbReference type="InterPro" id="IPR011012">
    <property type="entry name" value="Longin-like_dom_sf"/>
</dbReference>
<dbReference type="AlphaFoldDB" id="M7PKM8"/>
<comment type="subcellular location">
    <subcellularLocation>
        <location evidence="10 11">Cytoplasm</location>
    </subcellularLocation>
    <subcellularLocation>
        <location evidence="10 11">Cytoplasmic vesicle</location>
        <location evidence="10 11">COPI-coated vesicle membrane</location>
        <topology evidence="10 11">Peripheral membrane protein</topology>
        <orientation evidence="10 11">Cytoplasmic side</orientation>
    </subcellularLocation>
    <subcellularLocation>
        <location evidence="10 11">Golgi apparatus membrane</location>
        <topology evidence="10 11">Peripheral membrane protein</topology>
        <orientation evidence="10 11">Cytoplasmic side</orientation>
    </subcellularLocation>
</comment>
<proteinExistence type="inferred from homology"/>
<keyword evidence="4 10" id="KW-0963">Cytoplasm</keyword>
<evidence type="ECO:0000256" key="5">
    <source>
        <dbReference type="ARBA" id="ARBA00022892"/>
    </source>
</evidence>
<sequence length="503" mass="58793">MVILAASICTRGGKVILSRQFRDIPKARIEKLLATFPQLANTGIQHTTIETDYIRYVYQPLEELYMILITNIHSNILQDINTLHLFTETVINICHSYDEREILHNAFELLNAFDEITSYGYRENLSFAQIKSFLEMDSHEEKIQEIIARNKELEAVEERKRRAKQFELQRKESSKKGFNNFQSLSNNQYQLVSQSLHNMNLFHNIQDIEKKQVNKSVTLKGKGMQLNKKSKQIDYYETAKHSKNLKEHLFSNVSMKQSSTKDDTFEDIQIKISEDIHIAKTKDNDIESIEIKGDLHLRILQSNVAFFRVFLCDNDEEKIQYKTHPNIDKSQFLLNKVIAHRNSTKPFPVNNSLSVLKWRIIKKNEDIIFPLSVNLWTYENNKHIEMNIKYELTSNEYEFQNVLISIPMQSYSSILETTNGIIINHEKNSLEWFISEINSFNQSDSKKINLESNNAESFFPVSINFNMKTLLFNIDVIRVELINEEKEISFSKSIISSGEIIIK</sequence>
<dbReference type="RefSeq" id="XP_007872512.1">
    <property type="nucleotide sequence ID" value="XM_007874321.1"/>
</dbReference>
<evidence type="ECO:0000256" key="7">
    <source>
        <dbReference type="ARBA" id="ARBA00023034"/>
    </source>
</evidence>
<dbReference type="EMBL" id="AFWA02000002">
    <property type="protein sequence ID" value="EMR11014.1"/>
    <property type="molecule type" value="Genomic_DNA"/>
</dbReference>
<comment type="caution">
    <text evidence="14">The sequence shown here is derived from an EMBL/GenBank/DDBJ whole genome shotgun (WGS) entry which is preliminary data.</text>
</comment>
<dbReference type="Pfam" id="PF01217">
    <property type="entry name" value="Clat_adaptor_s"/>
    <property type="match status" value="1"/>
</dbReference>
<comment type="similarity">
    <text evidence="1 10">Belongs to the adaptor complexes medium subunit family. Delta-COP subfamily.</text>
</comment>
<evidence type="ECO:0000256" key="10">
    <source>
        <dbReference type="RuleBase" id="RU364018"/>
    </source>
</evidence>
<dbReference type="STRING" id="1069680.M7PKM8"/>
<gene>
    <name evidence="14" type="ORF">PNEG_00614</name>
</gene>
<evidence type="ECO:0000256" key="3">
    <source>
        <dbReference type="ARBA" id="ARBA00022448"/>
    </source>
</evidence>
<keyword evidence="12" id="KW-0175">Coiled coil</keyword>
<evidence type="ECO:0000256" key="6">
    <source>
        <dbReference type="ARBA" id="ARBA00022927"/>
    </source>
</evidence>
<evidence type="ECO:0000259" key="13">
    <source>
        <dbReference type="PROSITE" id="PS51072"/>
    </source>
</evidence>
<dbReference type="SUPFAM" id="SSF64356">
    <property type="entry name" value="SNARE-like"/>
    <property type="match status" value="1"/>
</dbReference>
<keyword evidence="8 10" id="KW-0472">Membrane</keyword>
<feature type="domain" description="MHD" evidence="13">
    <location>
        <begin position="265"/>
        <end position="503"/>
    </location>
</feature>
<evidence type="ECO:0000256" key="11">
    <source>
        <dbReference type="RuleBase" id="RU366052"/>
    </source>
</evidence>
<dbReference type="InterPro" id="IPR028565">
    <property type="entry name" value="MHD"/>
</dbReference>
<organism evidence="14 15">
    <name type="scientific">Pneumocystis murina (strain B123)</name>
    <name type="common">Mouse pneumocystis pneumonia agent</name>
    <name type="synonym">Pneumocystis carinii f. sp. muris</name>
    <dbReference type="NCBI Taxonomy" id="1069680"/>
    <lineage>
        <taxon>Eukaryota</taxon>
        <taxon>Fungi</taxon>
        <taxon>Dikarya</taxon>
        <taxon>Ascomycota</taxon>
        <taxon>Taphrinomycotina</taxon>
        <taxon>Pneumocystomycetes</taxon>
        <taxon>Pneumocystaceae</taxon>
        <taxon>Pneumocystis</taxon>
    </lineage>
</organism>
<evidence type="ECO:0000256" key="8">
    <source>
        <dbReference type="ARBA" id="ARBA00023136"/>
    </source>
</evidence>
<evidence type="ECO:0000313" key="14">
    <source>
        <dbReference type="EMBL" id="EMR11014.1"/>
    </source>
</evidence>
<reference evidence="15" key="1">
    <citation type="journal article" date="2016" name="Nat. Commun.">
        <title>Genome analysis of three Pneumocystis species reveals adaptation mechanisms to life exclusively in mammalian hosts.</title>
        <authorList>
            <person name="Ma L."/>
            <person name="Chen Z."/>
            <person name="Huang D.W."/>
            <person name="Kutty G."/>
            <person name="Ishihara M."/>
            <person name="Wang H."/>
            <person name="Abouelleil A."/>
            <person name="Bishop L."/>
            <person name="Davey E."/>
            <person name="Deng R."/>
            <person name="Deng X."/>
            <person name="Fan L."/>
            <person name="Fantoni G."/>
            <person name="Fitzgerald M."/>
            <person name="Gogineni E."/>
            <person name="Goldberg J.M."/>
            <person name="Handley G."/>
            <person name="Hu X."/>
            <person name="Huber C."/>
            <person name="Jiao X."/>
            <person name="Jones K."/>
            <person name="Levin J.Z."/>
            <person name="Liu Y."/>
            <person name="Macdonald P."/>
            <person name="Melnikov A."/>
            <person name="Raley C."/>
            <person name="Sassi M."/>
            <person name="Sherman B.T."/>
            <person name="Song X."/>
            <person name="Sykes S."/>
            <person name="Tran B."/>
            <person name="Walsh L."/>
            <person name="Xia Y."/>
            <person name="Yang J."/>
            <person name="Young S."/>
            <person name="Zeng Q."/>
            <person name="Zheng X."/>
            <person name="Stephens R."/>
            <person name="Nusbaum C."/>
            <person name="Birren B.W."/>
            <person name="Azadi P."/>
            <person name="Lempicki R.A."/>
            <person name="Cuomo C.A."/>
            <person name="Kovacs J.A."/>
        </authorList>
    </citation>
    <scope>NUCLEOTIDE SEQUENCE [LARGE SCALE GENOMIC DNA]</scope>
    <source>
        <strain evidence="15">B123</strain>
    </source>
</reference>
<dbReference type="OMA" id="CEDNETT"/>
<dbReference type="CDD" id="cd14830">
    <property type="entry name" value="Delta_COP_N"/>
    <property type="match status" value="1"/>
</dbReference>
<keyword evidence="6 10" id="KW-0653">Protein transport</keyword>
<keyword evidence="9 10" id="KW-0968">Cytoplasmic vesicle</keyword>
<dbReference type="GO" id="GO:0006890">
    <property type="term" value="P:retrograde vesicle-mediated transport, Golgi to endoplasmic reticulum"/>
    <property type="evidence" value="ECO:0007669"/>
    <property type="project" value="UniProtKB-UniRule"/>
</dbReference>